<keyword evidence="2" id="KW-0479">Metal-binding</keyword>
<dbReference type="SFLD" id="SFLDS00029">
    <property type="entry name" value="Radical_SAM"/>
    <property type="match status" value="1"/>
</dbReference>
<evidence type="ECO:0000313" key="7">
    <source>
        <dbReference type="EMBL" id="PER47401.1"/>
    </source>
</evidence>
<comment type="similarity">
    <text evidence="5">Belongs to the radical SAM superfamily. Anaerobic sulfatase-maturating enzyme family.</text>
</comment>
<evidence type="ECO:0000256" key="4">
    <source>
        <dbReference type="ARBA" id="ARBA00023014"/>
    </source>
</evidence>
<evidence type="ECO:0000313" key="8">
    <source>
        <dbReference type="Proteomes" id="UP000219897"/>
    </source>
</evidence>
<dbReference type="GO" id="GO:0046872">
    <property type="term" value="F:metal ion binding"/>
    <property type="evidence" value="ECO:0007669"/>
    <property type="project" value="UniProtKB-KW"/>
</dbReference>
<feature type="domain" description="Radical SAM core" evidence="6">
    <location>
        <begin position="19"/>
        <end position="246"/>
    </location>
</feature>
<keyword evidence="1" id="KW-0949">S-adenosyl-L-methionine</keyword>
<reference evidence="7 8" key="1">
    <citation type="submission" date="2017-09" db="EMBL/GenBank/DDBJ databases">
        <title>Large-scale bioinformatics analysis of Bacillus genomes uncovers conserved roles of natural products in bacterial physiology.</title>
        <authorList>
            <consortium name="Agbiome Team Llc"/>
            <person name="Bleich R.M."/>
            <person name="Kirk G.J."/>
            <person name="Santa Maria K.C."/>
            <person name="Allen S.E."/>
            <person name="Farag S."/>
            <person name="Shank E.A."/>
            <person name="Bowers A."/>
        </authorList>
    </citation>
    <scope>NUCLEOTIDE SEQUENCE [LARGE SCALE GENOMIC DNA]</scope>
    <source>
        <strain evidence="7 8">AFS005140</strain>
    </source>
</reference>
<dbReference type="Proteomes" id="UP000219897">
    <property type="component" value="Unassembled WGS sequence"/>
</dbReference>
<dbReference type="SFLD" id="SFLDG01067">
    <property type="entry name" value="SPASM/twitch_domain_containing"/>
    <property type="match status" value="1"/>
</dbReference>
<evidence type="ECO:0000256" key="3">
    <source>
        <dbReference type="ARBA" id="ARBA00023004"/>
    </source>
</evidence>
<protein>
    <submittedName>
        <fullName evidence="7">Radical SAM domain-containing protein</fullName>
    </submittedName>
</protein>
<dbReference type="AlphaFoldDB" id="A0ABD6S1V3"/>
<evidence type="ECO:0000256" key="1">
    <source>
        <dbReference type="ARBA" id="ARBA00022691"/>
    </source>
</evidence>
<evidence type="ECO:0000256" key="5">
    <source>
        <dbReference type="ARBA" id="ARBA00023601"/>
    </source>
</evidence>
<dbReference type="CDD" id="cd01335">
    <property type="entry name" value="Radical_SAM"/>
    <property type="match status" value="1"/>
</dbReference>
<dbReference type="InterPro" id="IPR058240">
    <property type="entry name" value="rSAM_sf"/>
</dbReference>
<gene>
    <name evidence="7" type="ORF">CN495_24940</name>
</gene>
<organism evidence="7 8">
    <name type="scientific">Bacillus thuringiensis</name>
    <dbReference type="NCBI Taxonomy" id="1428"/>
    <lineage>
        <taxon>Bacteria</taxon>
        <taxon>Bacillati</taxon>
        <taxon>Bacillota</taxon>
        <taxon>Bacilli</taxon>
        <taxon>Bacillales</taxon>
        <taxon>Bacillaceae</taxon>
        <taxon>Bacillus</taxon>
        <taxon>Bacillus cereus group</taxon>
    </lineage>
</organism>
<dbReference type="SUPFAM" id="SSF102114">
    <property type="entry name" value="Radical SAM enzymes"/>
    <property type="match status" value="1"/>
</dbReference>
<evidence type="ECO:0000256" key="2">
    <source>
        <dbReference type="ARBA" id="ARBA00022723"/>
    </source>
</evidence>
<dbReference type="GO" id="GO:0051536">
    <property type="term" value="F:iron-sulfur cluster binding"/>
    <property type="evidence" value="ECO:0007669"/>
    <property type="project" value="UniProtKB-KW"/>
</dbReference>
<dbReference type="PANTHER" id="PTHR43273:SF3">
    <property type="entry name" value="ANAEROBIC SULFATASE-MATURATING ENZYME HOMOLOG ASLB-RELATED"/>
    <property type="match status" value="1"/>
</dbReference>
<dbReference type="EMBL" id="NTYF01000103">
    <property type="protein sequence ID" value="PER47401.1"/>
    <property type="molecule type" value="Genomic_DNA"/>
</dbReference>
<keyword evidence="4" id="KW-0411">Iron-sulfur</keyword>
<dbReference type="InterPro" id="IPR023867">
    <property type="entry name" value="Sulphatase_maturase_rSAM"/>
</dbReference>
<dbReference type="InterPro" id="IPR007197">
    <property type="entry name" value="rSAM"/>
</dbReference>
<dbReference type="PROSITE" id="PS51918">
    <property type="entry name" value="RADICAL_SAM"/>
    <property type="match status" value="1"/>
</dbReference>
<dbReference type="Pfam" id="PF04055">
    <property type="entry name" value="Radical_SAM"/>
    <property type="match status" value="1"/>
</dbReference>
<evidence type="ECO:0000259" key="6">
    <source>
        <dbReference type="PROSITE" id="PS51918"/>
    </source>
</evidence>
<name>A0ABD6S1V3_BACTU</name>
<dbReference type="InterPro" id="IPR013785">
    <property type="entry name" value="Aldolase_TIM"/>
</dbReference>
<sequence>MLATMKNQEKLSKIASIVSDRSYNLIVMPTEKCNFRCTYCYEDYSVGRMSPETIQGVKTYIERRMSDSDSFYLSWFGGEPLVARDIVLEISAHAAEMARKYTSVKYLGGMTTNGYYLTTSTLADLASVGIFDYQISLDGPREVHNKTRVRADGVGTFDRIWENLLAARDSNIPFDITLRCHFDAESHEELLSLFYDIRKEFLHDKRFRIYFKSIEKLGGKNDDMLKIAERKEKEKILASLKSLVNDNERIVSKQEHSVCYASRPNSLVVRADGSLAKCTVAFQDPRNSVGTLQQDGTLKIHQDRLGKWFKGLETLDEDMLSCPWSKLATEPHDLV</sequence>
<accession>A0ABD6S1V3</accession>
<proteinExistence type="inferred from homology"/>
<keyword evidence="3" id="KW-0408">Iron</keyword>
<dbReference type="PANTHER" id="PTHR43273">
    <property type="entry name" value="ANAEROBIC SULFATASE-MATURATING ENZYME HOMOLOG ASLB-RELATED"/>
    <property type="match status" value="1"/>
</dbReference>
<comment type="caution">
    <text evidence="7">The sequence shown here is derived from an EMBL/GenBank/DDBJ whole genome shotgun (WGS) entry which is preliminary data.</text>
</comment>
<dbReference type="Gene3D" id="3.20.20.70">
    <property type="entry name" value="Aldolase class I"/>
    <property type="match status" value="1"/>
</dbReference>